<keyword evidence="1" id="KW-0805">Transcription regulation</keyword>
<dbReference type="PANTHER" id="PTHR44846:SF17">
    <property type="entry name" value="GNTR-FAMILY TRANSCRIPTIONAL REGULATOR"/>
    <property type="match status" value="1"/>
</dbReference>
<dbReference type="InterPro" id="IPR000524">
    <property type="entry name" value="Tscrpt_reg_HTH_GntR"/>
</dbReference>
<dbReference type="GO" id="GO:0003700">
    <property type="term" value="F:DNA-binding transcription factor activity"/>
    <property type="evidence" value="ECO:0007669"/>
    <property type="project" value="InterPro"/>
</dbReference>
<dbReference type="InterPro" id="IPR036390">
    <property type="entry name" value="WH_DNA-bd_sf"/>
</dbReference>
<evidence type="ECO:0000313" key="4">
    <source>
        <dbReference type="EMBL" id="SDD42841.1"/>
    </source>
</evidence>
<dbReference type="PROSITE" id="PS50949">
    <property type="entry name" value="HTH_GNTR"/>
    <property type="match status" value="1"/>
</dbReference>
<evidence type="ECO:0000256" key="3">
    <source>
        <dbReference type="ARBA" id="ARBA00023163"/>
    </source>
</evidence>
<evidence type="ECO:0000256" key="2">
    <source>
        <dbReference type="ARBA" id="ARBA00023125"/>
    </source>
</evidence>
<name>A0A222VTZ0_9PSEU</name>
<dbReference type="KEGG" id="pmad:BAY61_23135"/>
<dbReference type="CDD" id="cd07377">
    <property type="entry name" value="WHTH_GntR"/>
    <property type="match status" value="1"/>
</dbReference>
<dbReference type="RefSeq" id="WP_091807764.1">
    <property type="nucleotide sequence ID" value="NZ_CP016353.1"/>
</dbReference>
<keyword evidence="2" id="KW-0238">DNA-binding</keyword>
<evidence type="ECO:0000256" key="1">
    <source>
        <dbReference type="ARBA" id="ARBA00023015"/>
    </source>
</evidence>
<dbReference type="GO" id="GO:0045892">
    <property type="term" value="P:negative regulation of DNA-templated transcription"/>
    <property type="evidence" value="ECO:0007669"/>
    <property type="project" value="TreeGrafter"/>
</dbReference>
<dbReference type="InterPro" id="IPR036388">
    <property type="entry name" value="WH-like_DNA-bd_sf"/>
</dbReference>
<dbReference type="PANTHER" id="PTHR44846">
    <property type="entry name" value="MANNOSYL-D-GLYCERATE TRANSPORT/METABOLISM SYSTEM REPRESSOR MNGR-RELATED"/>
    <property type="match status" value="1"/>
</dbReference>
<protein>
    <submittedName>
        <fullName evidence="4">Regulatory protein, gntR family</fullName>
    </submittedName>
</protein>
<dbReference type="SMART" id="SM00345">
    <property type="entry name" value="HTH_GNTR"/>
    <property type="match status" value="1"/>
</dbReference>
<gene>
    <name evidence="4" type="ORF">SAMN05421630_108148</name>
</gene>
<dbReference type="EMBL" id="FMZE01000008">
    <property type="protein sequence ID" value="SDD42841.1"/>
    <property type="molecule type" value="Genomic_DNA"/>
</dbReference>
<reference evidence="4 5" key="1">
    <citation type="submission" date="2016-10" db="EMBL/GenBank/DDBJ databases">
        <authorList>
            <person name="de Groot N.N."/>
        </authorList>
    </citation>
    <scope>NUCLEOTIDE SEQUENCE [LARGE SCALE GENOMIC DNA]</scope>
    <source>
        <strain evidence="4 5">CGMCC 4.5506</strain>
    </source>
</reference>
<dbReference type="AlphaFoldDB" id="A0A222VTZ0"/>
<evidence type="ECO:0000313" key="5">
    <source>
        <dbReference type="Proteomes" id="UP000199494"/>
    </source>
</evidence>
<proteinExistence type="predicted"/>
<dbReference type="Pfam" id="PF00392">
    <property type="entry name" value="GntR"/>
    <property type="match status" value="1"/>
</dbReference>
<dbReference type="OrthoDB" id="7363114at2"/>
<dbReference type="Proteomes" id="UP000199494">
    <property type="component" value="Unassembled WGS sequence"/>
</dbReference>
<dbReference type="STRING" id="530584.SAMN05421630_108148"/>
<organism evidence="4 5">
    <name type="scientific">Prauserella marina</name>
    <dbReference type="NCBI Taxonomy" id="530584"/>
    <lineage>
        <taxon>Bacteria</taxon>
        <taxon>Bacillati</taxon>
        <taxon>Actinomycetota</taxon>
        <taxon>Actinomycetes</taxon>
        <taxon>Pseudonocardiales</taxon>
        <taxon>Pseudonocardiaceae</taxon>
        <taxon>Prauserella</taxon>
    </lineage>
</organism>
<dbReference type="PRINTS" id="PR00035">
    <property type="entry name" value="HTHGNTR"/>
</dbReference>
<keyword evidence="5" id="KW-1185">Reference proteome</keyword>
<dbReference type="GO" id="GO:0003677">
    <property type="term" value="F:DNA binding"/>
    <property type="evidence" value="ECO:0007669"/>
    <property type="project" value="UniProtKB-KW"/>
</dbReference>
<dbReference type="Gene3D" id="1.10.10.10">
    <property type="entry name" value="Winged helix-like DNA-binding domain superfamily/Winged helix DNA-binding domain"/>
    <property type="match status" value="1"/>
</dbReference>
<accession>A0A222VTZ0</accession>
<dbReference type="InterPro" id="IPR050679">
    <property type="entry name" value="Bact_HTH_transcr_reg"/>
</dbReference>
<dbReference type="SUPFAM" id="SSF46785">
    <property type="entry name" value="Winged helix' DNA-binding domain"/>
    <property type="match status" value="1"/>
</dbReference>
<sequence>MSGPDKKKYNPGNKTGYEYVLLADHLAGFIERGDWAPGSRLPGERALSEEYGVALDTVRKATQILRDRGLVQTLKSKGTFVTQRD</sequence>
<keyword evidence="3" id="KW-0804">Transcription</keyword>